<dbReference type="Proteomes" id="UP001732700">
    <property type="component" value="Chromosome 6A"/>
</dbReference>
<keyword evidence="2" id="KW-1185">Reference proteome</keyword>
<protein>
    <submittedName>
        <fullName evidence="1">Uncharacterized protein</fullName>
    </submittedName>
</protein>
<sequence length="173" mass="17392">MAAAMKITLLAVAAMALLSTASAVTYDVGAPSGEWDLNTDYGSWVSDKKFVPGDSIVFKYTPPQHDVLEVSKADYDSCSAASPITTLKTGNDVVALPATGTRYFICGFTGHCAAGMKVTIDVGSAGSSPSSPAPASGPSAGNSPQPSQTPSAATSVQATVGLALVVLFAGLMA</sequence>
<name>A0ACD5YQJ0_AVESA</name>
<reference evidence="1" key="1">
    <citation type="submission" date="2021-05" db="EMBL/GenBank/DDBJ databases">
        <authorList>
            <person name="Scholz U."/>
            <person name="Mascher M."/>
            <person name="Fiebig A."/>
        </authorList>
    </citation>
    <scope>NUCLEOTIDE SEQUENCE [LARGE SCALE GENOMIC DNA]</scope>
</reference>
<organism evidence="1 2">
    <name type="scientific">Avena sativa</name>
    <name type="common">Oat</name>
    <dbReference type="NCBI Taxonomy" id="4498"/>
    <lineage>
        <taxon>Eukaryota</taxon>
        <taxon>Viridiplantae</taxon>
        <taxon>Streptophyta</taxon>
        <taxon>Embryophyta</taxon>
        <taxon>Tracheophyta</taxon>
        <taxon>Spermatophyta</taxon>
        <taxon>Magnoliopsida</taxon>
        <taxon>Liliopsida</taxon>
        <taxon>Poales</taxon>
        <taxon>Poaceae</taxon>
        <taxon>BOP clade</taxon>
        <taxon>Pooideae</taxon>
        <taxon>Poodae</taxon>
        <taxon>Poeae</taxon>
        <taxon>Poeae Chloroplast Group 1 (Aveneae type)</taxon>
        <taxon>Aveninae</taxon>
        <taxon>Avena</taxon>
    </lineage>
</organism>
<evidence type="ECO:0000313" key="1">
    <source>
        <dbReference type="EnsemblPlants" id="AVESA.00010b.r2.6AG1016930.1.CDS"/>
    </source>
</evidence>
<reference evidence="1" key="2">
    <citation type="submission" date="2025-09" db="UniProtKB">
        <authorList>
            <consortium name="EnsemblPlants"/>
        </authorList>
    </citation>
    <scope>IDENTIFICATION</scope>
</reference>
<dbReference type="EnsemblPlants" id="AVESA.00010b.r2.6AG1016930.1">
    <property type="protein sequence ID" value="AVESA.00010b.r2.6AG1016930.1.CDS"/>
    <property type="gene ID" value="AVESA.00010b.r2.6AG1016930"/>
</dbReference>
<evidence type="ECO:0000313" key="2">
    <source>
        <dbReference type="Proteomes" id="UP001732700"/>
    </source>
</evidence>
<accession>A0ACD5YQJ0</accession>
<proteinExistence type="predicted"/>